<gene>
    <name evidence="1" type="ORF">PQU92_17255</name>
</gene>
<protein>
    <recommendedName>
        <fullName evidence="3">Uracil-DNA glycosylase-like domain-containing protein</fullName>
    </recommendedName>
</protein>
<name>A0ABT5HY80_9CAUL</name>
<dbReference type="EMBL" id="JAQQKX010000019">
    <property type="protein sequence ID" value="MDC7685035.1"/>
    <property type="molecule type" value="Genomic_DNA"/>
</dbReference>
<accession>A0ABT5HY80</accession>
<organism evidence="1 2">
    <name type="scientific">Asticcacaulis aquaticus</name>
    <dbReference type="NCBI Taxonomy" id="2984212"/>
    <lineage>
        <taxon>Bacteria</taxon>
        <taxon>Pseudomonadati</taxon>
        <taxon>Pseudomonadota</taxon>
        <taxon>Alphaproteobacteria</taxon>
        <taxon>Caulobacterales</taxon>
        <taxon>Caulobacteraceae</taxon>
        <taxon>Asticcacaulis</taxon>
    </lineage>
</organism>
<evidence type="ECO:0000313" key="2">
    <source>
        <dbReference type="Proteomes" id="UP001214854"/>
    </source>
</evidence>
<comment type="caution">
    <text evidence="1">The sequence shown here is derived from an EMBL/GenBank/DDBJ whole genome shotgun (WGS) entry which is preliminary data.</text>
</comment>
<sequence>MIETNISSYRKYLLTEMCGVDGGNPGTPESPSTWLLGLEPGKAKNDASSESLYSQKARAYDIDLQLTWRFNCQAFHLLAAIEGSNNSYEDFARLHQPFATSESRYFKANLYPLPCNNMADFPDEAKLRTGFADKVSYRRWVEENRFQVIRKMIDRCQPRLVIATGTTYRAKFESITFGDVGSLAFHDIPIKGRSKRVYQRREGERHLFVIPHLSGAYALNTPEAAKVVGAFVRGQIRSE</sequence>
<reference evidence="1 2" key="1">
    <citation type="submission" date="2023-01" db="EMBL/GenBank/DDBJ databases">
        <title>Novel species of the genus Asticcacaulis isolated from rivers.</title>
        <authorList>
            <person name="Lu H."/>
        </authorList>
    </citation>
    <scope>NUCLEOTIDE SEQUENCE [LARGE SCALE GENOMIC DNA]</scope>
    <source>
        <strain evidence="1 2">BYS171W</strain>
    </source>
</reference>
<dbReference type="Proteomes" id="UP001214854">
    <property type="component" value="Unassembled WGS sequence"/>
</dbReference>
<proteinExistence type="predicted"/>
<evidence type="ECO:0008006" key="3">
    <source>
        <dbReference type="Google" id="ProtNLM"/>
    </source>
</evidence>
<evidence type="ECO:0000313" key="1">
    <source>
        <dbReference type="EMBL" id="MDC7685035.1"/>
    </source>
</evidence>
<dbReference type="RefSeq" id="WP_272749536.1">
    <property type="nucleotide sequence ID" value="NZ_JAQQKX010000019.1"/>
</dbReference>
<keyword evidence="2" id="KW-1185">Reference proteome</keyword>